<dbReference type="STRING" id="92487.SAMN02745130_02695"/>
<dbReference type="InterPro" id="IPR013467">
    <property type="entry name" value="HNH78-like"/>
</dbReference>
<accession>A0A1T4X9F2</accession>
<dbReference type="AlphaFoldDB" id="A0A1T4X9F2"/>
<name>A0A1T4X9F2_9GAMM</name>
<protein>
    <submittedName>
        <fullName evidence="1">TIGR02646 family protein</fullName>
    </submittedName>
</protein>
<dbReference type="Proteomes" id="UP000190460">
    <property type="component" value="Unassembled WGS sequence"/>
</dbReference>
<evidence type="ECO:0000313" key="1">
    <source>
        <dbReference type="EMBL" id="SKA86232.1"/>
    </source>
</evidence>
<organism evidence="1 2">
    <name type="scientific">Thiothrix eikelboomii</name>
    <dbReference type="NCBI Taxonomy" id="92487"/>
    <lineage>
        <taxon>Bacteria</taxon>
        <taxon>Pseudomonadati</taxon>
        <taxon>Pseudomonadota</taxon>
        <taxon>Gammaproteobacteria</taxon>
        <taxon>Thiotrichales</taxon>
        <taxon>Thiotrichaceae</taxon>
        <taxon>Thiothrix</taxon>
    </lineage>
</organism>
<reference evidence="1 2" key="1">
    <citation type="submission" date="2017-02" db="EMBL/GenBank/DDBJ databases">
        <authorList>
            <person name="Peterson S.W."/>
        </authorList>
    </citation>
    <scope>NUCLEOTIDE SEQUENCE [LARGE SCALE GENOMIC DNA]</scope>
    <source>
        <strain evidence="1 2">ATCC 49788</strain>
    </source>
</reference>
<dbReference type="NCBIfam" id="TIGR02646">
    <property type="entry name" value="retron system putative HNH endonuclease"/>
    <property type="match status" value="1"/>
</dbReference>
<dbReference type="EMBL" id="FUYB01000014">
    <property type="protein sequence ID" value="SKA86232.1"/>
    <property type="molecule type" value="Genomic_DNA"/>
</dbReference>
<gene>
    <name evidence="1" type="ORF">SAMN02745130_02695</name>
</gene>
<evidence type="ECO:0000313" key="2">
    <source>
        <dbReference type="Proteomes" id="UP000190460"/>
    </source>
</evidence>
<dbReference type="Gene3D" id="1.10.30.50">
    <property type="match status" value="1"/>
</dbReference>
<sequence length="192" mass="22753">MRKLNRLEPPACLVENYWVWTQDFVLARQENPSFSFSWRSKACYQGLRQVLSTMTQGRCSFCDGSVGSESRETVEHFRPKSLFPDLAYTWSNLFVCCDVCQGKGDSFDELLLKPDELDYSFTRYFVNNYKTGEIEPNPAASEVDQKRAETTLKLYQLNKETRKLFRIRELKRFNYKPEEDSIDDFNYRFFLE</sequence>
<proteinExistence type="predicted"/>
<dbReference type="RefSeq" id="WP_078923146.1">
    <property type="nucleotide sequence ID" value="NZ_FUYB01000014.1"/>
</dbReference>
<dbReference type="OrthoDB" id="5918473at2"/>
<keyword evidence="2" id="KW-1185">Reference proteome</keyword>